<dbReference type="EMBL" id="LAZR01007803">
    <property type="protein sequence ID" value="KKM82825.1"/>
    <property type="molecule type" value="Genomic_DNA"/>
</dbReference>
<name>A0A0F9N1Z0_9ZZZZ</name>
<accession>A0A0F9N1Z0</accession>
<organism evidence="1">
    <name type="scientific">marine sediment metagenome</name>
    <dbReference type="NCBI Taxonomy" id="412755"/>
    <lineage>
        <taxon>unclassified sequences</taxon>
        <taxon>metagenomes</taxon>
        <taxon>ecological metagenomes</taxon>
    </lineage>
</organism>
<proteinExistence type="predicted"/>
<comment type="caution">
    <text evidence="1">The sequence shown here is derived from an EMBL/GenBank/DDBJ whole genome shotgun (WGS) entry which is preliminary data.</text>
</comment>
<protein>
    <submittedName>
        <fullName evidence="1">Uncharacterized protein</fullName>
    </submittedName>
</protein>
<sequence length="84" mass="9891">MKIKDIPKDLVGFIFYIDLKRLEKFSSEKKKKIDTKIFNLGYVQAIKCPMGARSGVIIEVERYRKDIEEKTLKEIRKEIVSVIK</sequence>
<evidence type="ECO:0000313" key="1">
    <source>
        <dbReference type="EMBL" id="KKM82825.1"/>
    </source>
</evidence>
<gene>
    <name evidence="1" type="ORF">LCGC14_1315770</name>
</gene>
<reference evidence="1" key="1">
    <citation type="journal article" date="2015" name="Nature">
        <title>Complex archaea that bridge the gap between prokaryotes and eukaryotes.</title>
        <authorList>
            <person name="Spang A."/>
            <person name="Saw J.H."/>
            <person name="Jorgensen S.L."/>
            <person name="Zaremba-Niedzwiedzka K."/>
            <person name="Martijn J."/>
            <person name="Lind A.E."/>
            <person name="van Eijk R."/>
            <person name="Schleper C."/>
            <person name="Guy L."/>
            <person name="Ettema T.J."/>
        </authorList>
    </citation>
    <scope>NUCLEOTIDE SEQUENCE</scope>
</reference>
<dbReference type="AlphaFoldDB" id="A0A0F9N1Z0"/>